<protein>
    <recommendedName>
        <fullName evidence="6">DNA endonuclease activator Ctp1 C-terminal domain-containing protein</fullName>
    </recommendedName>
</protein>
<feature type="domain" description="DNA endonuclease activator Ctp1 C-terminal" evidence="6">
    <location>
        <begin position="575"/>
        <end position="661"/>
    </location>
</feature>
<feature type="region of interest" description="Disordered" evidence="5">
    <location>
        <begin position="262"/>
        <end position="289"/>
    </location>
</feature>
<feature type="region of interest" description="Disordered" evidence="5">
    <location>
        <begin position="140"/>
        <end position="240"/>
    </location>
</feature>
<feature type="compositionally biased region" description="Polar residues" evidence="5">
    <location>
        <begin position="526"/>
        <end position="535"/>
    </location>
</feature>
<evidence type="ECO:0000256" key="1">
    <source>
        <dbReference type="ARBA" id="ARBA00004123"/>
    </source>
</evidence>
<dbReference type="AlphaFoldDB" id="A0A8K0NRC2"/>
<proteinExistence type="predicted"/>
<keyword evidence="2" id="KW-0227">DNA damage</keyword>
<evidence type="ECO:0000256" key="4">
    <source>
        <dbReference type="SAM" id="Coils"/>
    </source>
</evidence>
<feature type="coiled-coil region" evidence="4">
    <location>
        <begin position="17"/>
        <end position="65"/>
    </location>
</feature>
<evidence type="ECO:0000259" key="6">
    <source>
        <dbReference type="Pfam" id="PF08573"/>
    </source>
</evidence>
<feature type="compositionally biased region" description="Polar residues" evidence="5">
    <location>
        <begin position="373"/>
        <end position="383"/>
    </location>
</feature>
<comment type="caution">
    <text evidence="7">The sequence shown here is derived from an EMBL/GenBank/DDBJ whole genome shotgun (WGS) entry which is preliminary data.</text>
</comment>
<sequence length="661" mass="74319">MEEYESLEKRHLEVETTVYAEERLEELRQENKDLDEAFAEERQRLEDLQQEYEKVVDELEELKESRDIDMLDTERTFNSNSTTRSQLLHLQNQYDALLQAHNTTQKERKDDARRWIEMKTKMDGEMRKLKSALKREKEKNALLAGADGTGDAKKKPVDENSADRSRSVKAVAAGKKDNTTGTGSTRAPLRSIFTGSQGVEEGPKREEADPAGRVEVQNSRQPVASARASDARQSAVRLETDQTPNIALQLLDVFAEWDKPSGLSATHSRSEATGKRIDKPSSSRAEERERTIANEVLDTPPVRRTSKVERIQEIQDDIGGSTTEEDEEPHDAVMRERPEPSLLRLGERRSLHAPRETLRLGNHPTRVEEKSNTRTTGPHTPVISVNTARTTNIHISKATHTAETPNAASSRPPTSIARTGSRVTRTPSGMQWLGGEKTKLTRRDSFEDEVGTSSRVKPPQAEVVHTLPRAMPVKASLAISTASTSKLPAMKRLVGRPEDGQQTPTRASHAPSLKRKDMIQLETLAGPSSTLTGTAGRSEKRQKLTATSSRRLEDTNQEEIYVINPDRNQGKNYTFHSVQRNKEQRRCMHGEACEGCDNWYEATKDIQPDGGIQFGRYSPTPSQLIEEDQEELAQARKQKIMNNVSRHKVEHEKNPTPPGYW</sequence>
<evidence type="ECO:0000256" key="2">
    <source>
        <dbReference type="ARBA" id="ARBA00022763"/>
    </source>
</evidence>
<comment type="subcellular location">
    <subcellularLocation>
        <location evidence="1">Nucleus</location>
    </subcellularLocation>
</comment>
<dbReference type="Proteomes" id="UP000812966">
    <property type="component" value="Unassembled WGS sequence"/>
</dbReference>
<dbReference type="GO" id="GO:0005634">
    <property type="term" value="C:nucleus"/>
    <property type="evidence" value="ECO:0007669"/>
    <property type="project" value="UniProtKB-SubCell"/>
</dbReference>
<evidence type="ECO:0000256" key="3">
    <source>
        <dbReference type="ARBA" id="ARBA00023242"/>
    </source>
</evidence>
<feature type="region of interest" description="Disordered" evidence="5">
    <location>
        <begin position="493"/>
        <end position="552"/>
    </location>
</feature>
<gene>
    <name evidence="7" type="ORF">FFLO_02937</name>
</gene>
<feature type="region of interest" description="Disordered" evidence="5">
    <location>
        <begin position="316"/>
        <end position="383"/>
    </location>
</feature>
<feature type="compositionally biased region" description="Low complexity" evidence="5">
    <location>
        <begin position="224"/>
        <end position="237"/>
    </location>
</feature>
<evidence type="ECO:0000313" key="7">
    <source>
        <dbReference type="EMBL" id="KAG7553652.1"/>
    </source>
</evidence>
<keyword evidence="8" id="KW-1185">Reference proteome</keyword>
<reference evidence="7" key="1">
    <citation type="submission" date="2020-04" db="EMBL/GenBank/DDBJ databases">
        <title>Analysis of mating type loci in Filobasidium floriforme.</title>
        <authorList>
            <person name="Nowrousian M."/>
        </authorList>
    </citation>
    <scope>NUCLEOTIDE SEQUENCE</scope>
    <source>
        <strain evidence="7">CBS 6242</strain>
    </source>
</reference>
<feature type="compositionally biased region" description="Basic and acidic residues" evidence="5">
    <location>
        <begin position="150"/>
        <end position="166"/>
    </location>
</feature>
<feature type="compositionally biased region" description="Basic and acidic residues" evidence="5">
    <location>
        <begin position="201"/>
        <end position="212"/>
    </location>
</feature>
<accession>A0A8K0NRC2</accession>
<evidence type="ECO:0000313" key="8">
    <source>
        <dbReference type="Proteomes" id="UP000812966"/>
    </source>
</evidence>
<dbReference type="EMBL" id="JABELV010000050">
    <property type="protein sequence ID" value="KAG7553652.1"/>
    <property type="molecule type" value="Genomic_DNA"/>
</dbReference>
<keyword evidence="4" id="KW-0175">Coiled coil</keyword>
<feature type="compositionally biased region" description="Basic and acidic residues" evidence="5">
    <location>
        <begin position="268"/>
        <end position="289"/>
    </location>
</feature>
<feature type="compositionally biased region" description="Basic and acidic residues" evidence="5">
    <location>
        <begin position="330"/>
        <end position="358"/>
    </location>
</feature>
<keyword evidence="3" id="KW-0539">Nucleus</keyword>
<dbReference type="InterPro" id="IPR013882">
    <property type="entry name" value="Ctp1_C"/>
</dbReference>
<feature type="compositionally biased region" description="Polar residues" evidence="5">
    <location>
        <begin position="399"/>
        <end position="429"/>
    </location>
</feature>
<dbReference type="GO" id="GO:0006281">
    <property type="term" value="P:DNA repair"/>
    <property type="evidence" value="ECO:0007669"/>
    <property type="project" value="InterPro"/>
</dbReference>
<dbReference type="Pfam" id="PF08573">
    <property type="entry name" value="SAE2"/>
    <property type="match status" value="1"/>
</dbReference>
<name>A0A8K0NRC2_9TREE</name>
<feature type="region of interest" description="Disordered" evidence="5">
    <location>
        <begin position="399"/>
        <end position="437"/>
    </location>
</feature>
<organism evidence="7 8">
    <name type="scientific">Filobasidium floriforme</name>
    <dbReference type="NCBI Taxonomy" id="5210"/>
    <lineage>
        <taxon>Eukaryota</taxon>
        <taxon>Fungi</taxon>
        <taxon>Dikarya</taxon>
        <taxon>Basidiomycota</taxon>
        <taxon>Agaricomycotina</taxon>
        <taxon>Tremellomycetes</taxon>
        <taxon>Filobasidiales</taxon>
        <taxon>Filobasidiaceae</taxon>
        <taxon>Filobasidium</taxon>
    </lineage>
</organism>
<evidence type="ECO:0000256" key="5">
    <source>
        <dbReference type="SAM" id="MobiDB-lite"/>
    </source>
</evidence>